<reference evidence="1 2" key="1">
    <citation type="submission" date="2019-09" db="EMBL/GenBank/DDBJ databases">
        <authorList>
            <person name="Valk L.C."/>
        </authorList>
    </citation>
    <scope>NUCLEOTIDE SEQUENCE [LARGE SCALE GENOMIC DNA]</scope>
    <source>
        <strain evidence="1">GalUA</strain>
    </source>
</reference>
<comment type="caution">
    <text evidence="1">The sequence shown here is derived from an EMBL/GenBank/DDBJ whole genome shotgun (WGS) entry which is preliminary data.</text>
</comment>
<gene>
    <name evidence="1" type="ORF">F7O84_08240</name>
</gene>
<protein>
    <submittedName>
        <fullName evidence="1">Helix-turn-helix transcriptional regulator</fullName>
    </submittedName>
</protein>
<evidence type="ECO:0000313" key="2">
    <source>
        <dbReference type="Proteomes" id="UP000461768"/>
    </source>
</evidence>
<proteinExistence type="predicted"/>
<dbReference type="Proteomes" id="UP000461768">
    <property type="component" value="Unassembled WGS sequence"/>
</dbReference>
<keyword evidence="2" id="KW-1185">Reference proteome</keyword>
<dbReference type="EMBL" id="WAGX01000005">
    <property type="protein sequence ID" value="KAB1437586.1"/>
    <property type="molecule type" value="Genomic_DNA"/>
</dbReference>
<accession>A0A7V7QJD7</accession>
<dbReference type="AlphaFoldDB" id="A0A7V7QJD7"/>
<evidence type="ECO:0000313" key="1">
    <source>
        <dbReference type="EMBL" id="KAB1437586.1"/>
    </source>
</evidence>
<sequence length="49" mass="5781">MERDLHFTRGYIHKWNRIVPGVNKVKMVSDYLGVTVEDLIKQFGNMSRT</sequence>
<organism evidence="1 2">
    <name type="scientific">Candidatus Galacturonatibacter soehngenii</name>
    <dbReference type="NCBI Taxonomy" id="2307010"/>
    <lineage>
        <taxon>Bacteria</taxon>
        <taxon>Bacillati</taxon>
        <taxon>Bacillota</taxon>
        <taxon>Clostridia</taxon>
        <taxon>Lachnospirales</taxon>
        <taxon>Lachnospiraceae</taxon>
        <taxon>Candidatus Galacturonatibacter</taxon>
    </lineage>
</organism>
<reference evidence="1 2" key="2">
    <citation type="submission" date="2020-02" db="EMBL/GenBank/DDBJ databases">
        <title>Candidatus Galacturonibacter soehngenii shows hetero-acetogenic catabolism of galacturonic acid but lacks a canonical carbon monoxide dehydrogenase/acetyl-CoA synthase complex.</title>
        <authorList>
            <person name="Diender M."/>
            <person name="Stouten G.R."/>
            <person name="Petersen J.F."/>
            <person name="Nielsen P.H."/>
            <person name="Dueholm M.S."/>
            <person name="Pronk J.T."/>
            <person name="Van Loosdrecht M.C.M."/>
        </authorList>
    </citation>
    <scope>NUCLEOTIDE SEQUENCE [LARGE SCALE GENOMIC DNA]</scope>
    <source>
        <strain evidence="1">GalUA</strain>
    </source>
</reference>
<dbReference type="OrthoDB" id="1653613at2"/>
<name>A0A7V7QJD7_9FIRM</name>